<evidence type="ECO:0000313" key="2">
    <source>
        <dbReference type="Proteomes" id="UP001195914"/>
    </source>
</evidence>
<accession>A0AAD9GCU9</accession>
<reference evidence="1" key="1">
    <citation type="journal article" date="2014" name="Nucleic Acids Res.">
        <title>The evolutionary dynamics of variant antigen genes in Babesia reveal a history of genomic innovation underlying host-parasite interaction.</title>
        <authorList>
            <person name="Jackson A.P."/>
            <person name="Otto T.D."/>
            <person name="Darby A."/>
            <person name="Ramaprasad A."/>
            <person name="Xia D."/>
            <person name="Echaide I.E."/>
            <person name="Farber M."/>
            <person name="Gahlot S."/>
            <person name="Gamble J."/>
            <person name="Gupta D."/>
            <person name="Gupta Y."/>
            <person name="Jackson L."/>
            <person name="Malandrin L."/>
            <person name="Malas T.B."/>
            <person name="Moussa E."/>
            <person name="Nair M."/>
            <person name="Reid A.J."/>
            <person name="Sanders M."/>
            <person name="Sharma J."/>
            <person name="Tracey A."/>
            <person name="Quail M.A."/>
            <person name="Weir W."/>
            <person name="Wastling J.M."/>
            <person name="Hall N."/>
            <person name="Willadsen P."/>
            <person name="Lingelbach K."/>
            <person name="Shiels B."/>
            <person name="Tait A."/>
            <person name="Berriman M."/>
            <person name="Allred D.R."/>
            <person name="Pain A."/>
        </authorList>
    </citation>
    <scope>NUCLEOTIDE SEQUENCE</scope>
    <source>
        <strain evidence="1">1802A</strain>
    </source>
</reference>
<comment type="caution">
    <text evidence="1">The sequence shown here is derived from an EMBL/GenBank/DDBJ whole genome shotgun (WGS) entry which is preliminary data.</text>
</comment>
<dbReference type="AlphaFoldDB" id="A0AAD9GCU9"/>
<gene>
    <name evidence="1" type="ORF">X943_001185</name>
</gene>
<dbReference type="Proteomes" id="UP001195914">
    <property type="component" value="Unassembled WGS sequence"/>
</dbReference>
<organism evidence="1 2">
    <name type="scientific">Babesia divergens</name>
    <dbReference type="NCBI Taxonomy" id="32595"/>
    <lineage>
        <taxon>Eukaryota</taxon>
        <taxon>Sar</taxon>
        <taxon>Alveolata</taxon>
        <taxon>Apicomplexa</taxon>
        <taxon>Aconoidasida</taxon>
        <taxon>Piroplasmida</taxon>
        <taxon>Babesiidae</taxon>
        <taxon>Babesia</taxon>
    </lineage>
</organism>
<proteinExistence type="predicted"/>
<evidence type="ECO:0000313" key="1">
    <source>
        <dbReference type="EMBL" id="KAK1936059.1"/>
    </source>
</evidence>
<name>A0AAD9GCU9_BABDI</name>
<dbReference type="EMBL" id="JAHBMH010000044">
    <property type="protein sequence ID" value="KAK1936059.1"/>
    <property type="molecule type" value="Genomic_DNA"/>
</dbReference>
<reference evidence="1" key="2">
    <citation type="submission" date="2021-05" db="EMBL/GenBank/DDBJ databases">
        <authorList>
            <person name="Pain A."/>
        </authorList>
    </citation>
    <scope>NUCLEOTIDE SEQUENCE</scope>
    <source>
        <strain evidence="1">1802A</strain>
    </source>
</reference>
<protein>
    <submittedName>
        <fullName evidence="1">Uncharacterized protein</fullName>
    </submittedName>
</protein>
<keyword evidence="2" id="KW-1185">Reference proteome</keyword>
<sequence length="467" mass="52789">MFTSVSSRSGSTGLDVFVSGLQRYRLLSAEDKRKLLGAHRLKNLPDSTIDDVKKSLQLSCEPTSAPSNQETVPNSRRIESELQRLKSRSQNYGRLNARIKPVAAGSSKYFMGVDPNSELEHFDITYAPIETSSLIFRNPLFENETETDSLVSDVHKAAAYDDIQSMLSTIRPVPQDMLTDSFLHVMSRAIASNIARVERPILCNELSDFESSYAMQRAALRNLIVNTCTRNAFEEVRVDRFLDKLSFSTQRLNVGFPPPILDHAPLPPEVLEPLVAFRGFNTYSFDSCTRLAQKLANMRSLLFAVIGNDTTFLQMLGTKEECNVIPPNKYPFDNYYGFKSCIPNDVTGSIKMGKPDVGDQVRYHNLQSVAHSLPSDPKYRAVVMHAIRVLERNKGWDHASKVKAINRLVQVYNNLAPSRYYARVLDKAIPLVRKQGSTVSTKSRQETFNRGLKYIQSLTRNHWVKKK</sequence>